<protein>
    <submittedName>
        <fullName evidence="2">Sporulation protein YpjB</fullName>
    </submittedName>
</protein>
<keyword evidence="1" id="KW-0472">Membrane</keyword>
<dbReference type="Pfam" id="PF09577">
    <property type="entry name" value="Spore_YpjB"/>
    <property type="match status" value="1"/>
</dbReference>
<dbReference type="NCBIfam" id="TIGR02878">
    <property type="entry name" value="spore_ypjB"/>
    <property type="match status" value="1"/>
</dbReference>
<comment type="caution">
    <text evidence="2">The sequence shown here is derived from an EMBL/GenBank/DDBJ whole genome shotgun (WGS) entry which is preliminary data.</text>
</comment>
<gene>
    <name evidence="2" type="ORF">GBL_0688</name>
</gene>
<keyword evidence="1" id="KW-1133">Transmembrane helix</keyword>
<dbReference type="InterPro" id="IPR014231">
    <property type="entry name" value="Spore_YpjB"/>
</dbReference>
<name>U2WNY3_GEOKU</name>
<evidence type="ECO:0000313" key="2">
    <source>
        <dbReference type="EMBL" id="GAD12471.1"/>
    </source>
</evidence>
<dbReference type="Proteomes" id="UP000016424">
    <property type="component" value="Unassembled WGS sequence"/>
</dbReference>
<evidence type="ECO:0000313" key="3">
    <source>
        <dbReference type="Proteomes" id="UP000016424"/>
    </source>
</evidence>
<keyword evidence="1" id="KW-0812">Transmembrane</keyword>
<accession>U2WNY3</accession>
<dbReference type="AlphaFoldDB" id="U2WNY3"/>
<sequence length="269" mass="29931">MDEGGTMMKRIGLAMLLSLAFLWPAPIGAAGQTNGWEQLDDISDEALQLAKNGRFAEAKEVLRYFSERFFALGAKERLKSADELRAVTVTHEQAVKAMTAPISAEDKVAAITQFRLVVDAIHSTYQPLWTEMEPAVMEAFAAVEKAAQQGEQKAYAAALRQLLDRYTLIEPSVKIDVPPDIATKVDDDLEALQAAAFWQRGEDEQREQLADARQDLEALFAGVKKDEADPSLIWVMISTGGVIVLTLTYVGWRKYKGEKEEKRARQPED</sequence>
<proteinExistence type="predicted"/>
<organism evidence="2 3">
    <name type="scientific">Geobacillus kaustophilus GBlys</name>
    <dbReference type="NCBI Taxonomy" id="1337888"/>
    <lineage>
        <taxon>Bacteria</taxon>
        <taxon>Bacillati</taxon>
        <taxon>Bacillota</taxon>
        <taxon>Bacilli</taxon>
        <taxon>Bacillales</taxon>
        <taxon>Anoxybacillaceae</taxon>
        <taxon>Geobacillus</taxon>
        <taxon>Geobacillus thermoleovorans group</taxon>
    </lineage>
</organism>
<feature type="transmembrane region" description="Helical" evidence="1">
    <location>
        <begin position="232"/>
        <end position="252"/>
    </location>
</feature>
<dbReference type="EMBL" id="BASG01000003">
    <property type="protein sequence ID" value="GAD12471.1"/>
    <property type="molecule type" value="Genomic_DNA"/>
</dbReference>
<evidence type="ECO:0000256" key="1">
    <source>
        <dbReference type="SAM" id="Phobius"/>
    </source>
</evidence>
<reference evidence="3" key="1">
    <citation type="journal article" date="2013" name="Genome">
        <title>Draft Genome Sequence of Geobacillus kaustophilus GBlys, a Lysogenic Strain with Bacteriophage phiOH2.</title>
        <authorList>
            <person name="Doi K."/>
            <person name="Mori K."/>
            <person name="Martono H."/>
            <person name="Nagayoshi Y."/>
            <person name="Fujino Y."/>
            <person name="Tashiro K."/>
            <person name="Kuhara S."/>
            <person name="Ohshima T."/>
        </authorList>
    </citation>
    <scope>NUCLEOTIDE SEQUENCE [LARGE SCALE GENOMIC DNA]</scope>
    <source>
        <strain evidence="3">GBlys</strain>
    </source>
</reference>